<sequence>MGADHKYDVVDWDLDRVYLENNETEMIIRTWNITEAYVDWTLFEIVNDSGKEISAGTYFYKSEVHA</sequence>
<dbReference type="EMBL" id="MECQ01000001">
    <property type="protein sequence ID" value="ODV56198.1"/>
    <property type="molecule type" value="Genomic_DNA"/>
</dbReference>
<organism evidence="1 2">
    <name type="scientific">Lysinibacillus fusiformis</name>
    <dbReference type="NCBI Taxonomy" id="28031"/>
    <lineage>
        <taxon>Bacteria</taxon>
        <taxon>Bacillati</taxon>
        <taxon>Bacillota</taxon>
        <taxon>Bacilli</taxon>
        <taxon>Bacillales</taxon>
        <taxon>Bacillaceae</taxon>
        <taxon>Lysinibacillus</taxon>
    </lineage>
</organism>
<dbReference type="AlphaFoldDB" id="A0A1E4R756"/>
<evidence type="ECO:0000313" key="1">
    <source>
        <dbReference type="EMBL" id="ODV56198.1"/>
    </source>
</evidence>
<accession>A0A1E4R756</accession>
<comment type="caution">
    <text evidence="1">The sequence shown here is derived from an EMBL/GenBank/DDBJ whole genome shotgun (WGS) entry which is preliminary data.</text>
</comment>
<proteinExistence type="predicted"/>
<reference evidence="1 2" key="1">
    <citation type="submission" date="2016-09" db="EMBL/GenBank/DDBJ databases">
        <title>Draft genome sequence of the soil isolate, Lysinibacillus fusiformis M5, a potential hypoxanthine producer.</title>
        <authorList>
            <person name="Gallegos-Monterrosa R."/>
            <person name="Maroti G."/>
            <person name="Balint B."/>
            <person name="Kovacs A.T."/>
        </authorList>
    </citation>
    <scope>NUCLEOTIDE SEQUENCE [LARGE SCALE GENOMIC DNA]</scope>
    <source>
        <strain evidence="1 2">M5</strain>
    </source>
</reference>
<dbReference type="Proteomes" id="UP000094784">
    <property type="component" value="Unassembled WGS sequence"/>
</dbReference>
<evidence type="ECO:0000313" key="2">
    <source>
        <dbReference type="Proteomes" id="UP000094784"/>
    </source>
</evidence>
<name>A0A1E4R756_9BACI</name>
<gene>
    <name evidence="1" type="ORF">BG258_09960</name>
</gene>
<protein>
    <submittedName>
        <fullName evidence="1">Uncharacterized protein</fullName>
    </submittedName>
</protein>